<keyword evidence="3" id="KW-1185">Reference proteome</keyword>
<organism evidence="2 3">
    <name type="scientific">Cinchona calisaya</name>
    <dbReference type="NCBI Taxonomy" id="153742"/>
    <lineage>
        <taxon>Eukaryota</taxon>
        <taxon>Viridiplantae</taxon>
        <taxon>Streptophyta</taxon>
        <taxon>Embryophyta</taxon>
        <taxon>Tracheophyta</taxon>
        <taxon>Spermatophyta</taxon>
        <taxon>Magnoliopsida</taxon>
        <taxon>eudicotyledons</taxon>
        <taxon>Gunneridae</taxon>
        <taxon>Pentapetalae</taxon>
        <taxon>asterids</taxon>
        <taxon>lamiids</taxon>
        <taxon>Gentianales</taxon>
        <taxon>Rubiaceae</taxon>
        <taxon>Cinchonoideae</taxon>
        <taxon>Cinchoneae</taxon>
        <taxon>Cinchona</taxon>
    </lineage>
</organism>
<dbReference type="Gene3D" id="1.10.287.110">
    <property type="entry name" value="DnaJ domain"/>
    <property type="match status" value="1"/>
</dbReference>
<name>A0ABD2YK22_9GENT</name>
<dbReference type="PROSITE" id="PS50076">
    <property type="entry name" value="DNAJ_2"/>
    <property type="match status" value="1"/>
</dbReference>
<dbReference type="AlphaFoldDB" id="A0ABD2YK22"/>
<reference evidence="2 3" key="1">
    <citation type="submission" date="2024-11" db="EMBL/GenBank/DDBJ databases">
        <title>A near-complete genome assembly of Cinchona calisaya.</title>
        <authorList>
            <person name="Lian D.C."/>
            <person name="Zhao X.W."/>
            <person name="Wei L."/>
        </authorList>
    </citation>
    <scope>NUCLEOTIDE SEQUENCE [LARGE SCALE GENOMIC DNA]</scope>
    <source>
        <tissue evidence="2">Nenye</tissue>
    </source>
</reference>
<comment type="caution">
    <text evidence="2">The sequence shown here is derived from an EMBL/GenBank/DDBJ whole genome shotgun (WGS) entry which is preliminary data.</text>
</comment>
<gene>
    <name evidence="2" type="ORF">ACH5RR_032653</name>
</gene>
<dbReference type="PRINTS" id="PR00625">
    <property type="entry name" value="JDOMAIN"/>
</dbReference>
<dbReference type="FunFam" id="1.10.287.110:FF:000145">
    <property type="entry name" value="Chaperone protein dnaJ 20, chloroplastic"/>
    <property type="match status" value="1"/>
</dbReference>
<dbReference type="CDD" id="cd06257">
    <property type="entry name" value="DnaJ"/>
    <property type="match status" value="1"/>
</dbReference>
<dbReference type="SMART" id="SM00271">
    <property type="entry name" value="DnaJ"/>
    <property type="match status" value="1"/>
</dbReference>
<dbReference type="PROSITE" id="PS00636">
    <property type="entry name" value="DNAJ_1"/>
    <property type="match status" value="1"/>
</dbReference>
<dbReference type="InterPro" id="IPR018253">
    <property type="entry name" value="DnaJ_domain_CS"/>
</dbReference>
<evidence type="ECO:0000259" key="1">
    <source>
        <dbReference type="PROSITE" id="PS50076"/>
    </source>
</evidence>
<evidence type="ECO:0000313" key="2">
    <source>
        <dbReference type="EMBL" id="KAL3507271.1"/>
    </source>
</evidence>
<dbReference type="EMBL" id="JBJUIK010000013">
    <property type="protein sequence ID" value="KAL3507271.1"/>
    <property type="molecule type" value="Genomic_DNA"/>
</dbReference>
<dbReference type="Pfam" id="PF00226">
    <property type="entry name" value="DnaJ"/>
    <property type="match status" value="1"/>
</dbReference>
<dbReference type="InterPro" id="IPR001623">
    <property type="entry name" value="DnaJ_domain"/>
</dbReference>
<protein>
    <recommendedName>
        <fullName evidence="1">J domain-containing protein</fullName>
    </recommendedName>
</protein>
<feature type="domain" description="J" evidence="1">
    <location>
        <begin position="131"/>
        <end position="198"/>
    </location>
</feature>
<dbReference type="Proteomes" id="UP001630127">
    <property type="component" value="Unassembled WGS sequence"/>
</dbReference>
<dbReference type="SUPFAM" id="SSF46565">
    <property type="entry name" value="Chaperone J-domain"/>
    <property type="match status" value="1"/>
</dbReference>
<dbReference type="PANTHER" id="PTHR45090">
    <property type="entry name" value="CHAPERONE PROTEIN DNAJ 20 CHLOROPLASTIC"/>
    <property type="match status" value="1"/>
</dbReference>
<proteinExistence type="predicted"/>
<dbReference type="PANTHER" id="PTHR45090:SF4">
    <property type="entry name" value="J DOMAIN-CONTAINING PROTEIN"/>
    <property type="match status" value="1"/>
</dbReference>
<sequence>MISSPPHLINKLFQKSTVSVFPFISILKKDTISKVSPTEKGKKNKNQEMCCNYGYGFLTSKTDPFFTLFPTSPTPSPQSRYDPLPKILFPIQPPPLQALKNRVENRVGFKYGPGSTRATLQDAVSVAEPSSFYDLLGVPETGSLLEIKQAYKQLARKYHPDVSPPDRVEEYTQRFIQVQEAYETLSDPNLRARYDRDMAKGLHLAFSTRRRYQNSDDQMEEKSEWKSRWQCQVSELKRRSMYKDAGNMSWGARMRRQRNESS</sequence>
<evidence type="ECO:0000313" key="3">
    <source>
        <dbReference type="Proteomes" id="UP001630127"/>
    </source>
</evidence>
<dbReference type="InterPro" id="IPR036869">
    <property type="entry name" value="J_dom_sf"/>
</dbReference>
<dbReference type="InterPro" id="IPR053232">
    <property type="entry name" value="DnaJ_C/III_chloroplastic"/>
</dbReference>
<accession>A0ABD2YK22</accession>